<organism evidence="1 2">
    <name type="scientific">Eruca vesicaria subsp. sativa</name>
    <name type="common">Garden rocket</name>
    <name type="synonym">Eruca sativa</name>
    <dbReference type="NCBI Taxonomy" id="29727"/>
    <lineage>
        <taxon>Eukaryota</taxon>
        <taxon>Viridiplantae</taxon>
        <taxon>Streptophyta</taxon>
        <taxon>Embryophyta</taxon>
        <taxon>Tracheophyta</taxon>
        <taxon>Spermatophyta</taxon>
        <taxon>Magnoliopsida</taxon>
        <taxon>eudicotyledons</taxon>
        <taxon>Gunneridae</taxon>
        <taxon>Pentapetalae</taxon>
        <taxon>rosids</taxon>
        <taxon>malvids</taxon>
        <taxon>Brassicales</taxon>
        <taxon>Brassicaceae</taxon>
        <taxon>Brassiceae</taxon>
        <taxon>Eruca</taxon>
    </lineage>
</organism>
<gene>
    <name evidence="1" type="ORF">ERUC_LOCUS26065</name>
</gene>
<name>A0ABC8KT16_ERUVS</name>
<sequence length="85" mass="9572">MSNESGNSSGVSSDRTRGRVVGKRFWCGELTIPLTSKSTTNPYRRYIRCDVAVERKKIDHFFTLIFSSSHIHFSGCVKTPWEASG</sequence>
<dbReference type="EMBL" id="CAKOAT010285154">
    <property type="protein sequence ID" value="CAH8360309.1"/>
    <property type="molecule type" value="Genomic_DNA"/>
</dbReference>
<accession>A0ABC8KT16</accession>
<reference evidence="1 2" key="1">
    <citation type="submission" date="2022-03" db="EMBL/GenBank/DDBJ databases">
        <authorList>
            <person name="Macdonald S."/>
            <person name="Ahmed S."/>
            <person name="Newling K."/>
        </authorList>
    </citation>
    <scope>NUCLEOTIDE SEQUENCE [LARGE SCALE GENOMIC DNA]</scope>
</reference>
<proteinExistence type="predicted"/>
<keyword evidence="2" id="KW-1185">Reference proteome</keyword>
<evidence type="ECO:0000313" key="1">
    <source>
        <dbReference type="EMBL" id="CAH8360309.1"/>
    </source>
</evidence>
<protein>
    <submittedName>
        <fullName evidence="1">Uncharacterized protein</fullName>
    </submittedName>
</protein>
<evidence type="ECO:0000313" key="2">
    <source>
        <dbReference type="Proteomes" id="UP001642260"/>
    </source>
</evidence>
<dbReference type="AlphaFoldDB" id="A0ABC8KT16"/>
<dbReference type="Proteomes" id="UP001642260">
    <property type="component" value="Unassembled WGS sequence"/>
</dbReference>
<comment type="caution">
    <text evidence="1">The sequence shown here is derived from an EMBL/GenBank/DDBJ whole genome shotgun (WGS) entry which is preliminary data.</text>
</comment>